<dbReference type="AlphaFoldDB" id="D0UZ60"/>
<name>D0UZ60_9ACTN</name>
<gene>
    <name evidence="1" type="ORF">pCQ3.11</name>
</gene>
<accession>D0UZ60</accession>
<geneLocation type="plasmid" evidence="1">
    <name>pCQ3</name>
</geneLocation>
<protein>
    <submittedName>
        <fullName evidence="1">PCQ3_11</fullName>
    </submittedName>
</protein>
<keyword evidence="1" id="KW-0614">Plasmid</keyword>
<dbReference type="EMBL" id="GQ983381">
    <property type="protein sequence ID" value="ACX85512.1"/>
    <property type="molecule type" value="Genomic_DNA"/>
</dbReference>
<proteinExistence type="predicted"/>
<evidence type="ECO:0000313" key="1">
    <source>
        <dbReference type="EMBL" id="ACX85512.1"/>
    </source>
</evidence>
<organism evidence="1">
    <name type="scientific">Streptomyces sp. W9</name>
    <dbReference type="NCBI Taxonomy" id="682410"/>
    <lineage>
        <taxon>Bacteria</taxon>
        <taxon>Bacillati</taxon>
        <taxon>Actinomycetota</taxon>
        <taxon>Actinomycetes</taxon>
        <taxon>Kitasatosporales</taxon>
        <taxon>Streptomycetaceae</taxon>
        <taxon>Streptomyces</taxon>
    </lineage>
</organism>
<sequence>MQNQRMTEIIAALVALAGTFGGLIIGRRQVHDQAHIEHEQWLRERRQTAYGNYLAAWDKAFGELTTEVARLEELWNAMEAHGQDPHSYDIEEWEIAHEKAEDAISPVREKQEQVLLLGPEAIDGAAIGMGERLEELRHAFVRQTAASLNPDPGPSWDEAVAAMKAARAEMFEAMRVEVREAPVIASKRRLFRGRRRALSG</sequence>
<reference evidence="1" key="1">
    <citation type="journal article" date="2010" name="J. Bacteriol.">
        <title>Characterization of the replication, transfer, and plasmid/lytic phage cycle of the Streptomyces plasmid-phage pZL12.</title>
        <authorList>
            <person name="Zhong L."/>
            <person name="Cheng Q."/>
            <person name="Tian X."/>
            <person name="Zhao L."/>
            <person name="Qin Z."/>
        </authorList>
    </citation>
    <scope>NUCLEOTIDE SEQUENCE</scope>
    <source>
        <strain evidence="1">W9</strain>
        <plasmid evidence="1">pCQ3</plasmid>
    </source>
</reference>